<dbReference type="Proteomes" id="UP001556631">
    <property type="component" value="Unassembled WGS sequence"/>
</dbReference>
<keyword evidence="5 6" id="KW-0472">Membrane</keyword>
<dbReference type="EMBL" id="JBFPJR010000039">
    <property type="protein sequence ID" value="MEX0429320.1"/>
    <property type="molecule type" value="Genomic_DNA"/>
</dbReference>
<feature type="transmembrane region" description="Helical" evidence="6">
    <location>
        <begin position="82"/>
        <end position="108"/>
    </location>
</feature>
<feature type="transmembrane region" description="Helical" evidence="6">
    <location>
        <begin position="191"/>
        <end position="212"/>
    </location>
</feature>
<gene>
    <name evidence="7" type="ORF">AB3X52_17000</name>
</gene>
<dbReference type="RefSeq" id="WP_367995286.1">
    <property type="nucleotide sequence ID" value="NZ_JBFPJR010000039.1"/>
</dbReference>
<proteinExistence type="predicted"/>
<comment type="caution">
    <text evidence="7">The sequence shown here is derived from an EMBL/GenBank/DDBJ whole genome shotgun (WGS) entry which is preliminary data.</text>
</comment>
<reference evidence="7 8" key="1">
    <citation type="submission" date="2024-07" db="EMBL/GenBank/DDBJ databases">
        <authorList>
            <person name="Lee S."/>
            <person name="Kang M."/>
        </authorList>
    </citation>
    <scope>NUCLEOTIDE SEQUENCE [LARGE SCALE GENOMIC DNA]</scope>
    <source>
        <strain evidence="7 8">DS6</strain>
    </source>
</reference>
<feature type="transmembrane region" description="Helical" evidence="6">
    <location>
        <begin position="158"/>
        <end position="179"/>
    </location>
</feature>
<evidence type="ECO:0000256" key="2">
    <source>
        <dbReference type="ARBA" id="ARBA00022475"/>
    </source>
</evidence>
<feature type="transmembrane region" description="Helical" evidence="6">
    <location>
        <begin position="128"/>
        <end position="146"/>
    </location>
</feature>
<keyword evidence="3 6" id="KW-0812">Transmembrane</keyword>
<evidence type="ECO:0000256" key="3">
    <source>
        <dbReference type="ARBA" id="ARBA00022692"/>
    </source>
</evidence>
<evidence type="ECO:0000256" key="6">
    <source>
        <dbReference type="SAM" id="Phobius"/>
    </source>
</evidence>
<organism evidence="7 8">
    <name type="scientific">Nocardioides eburneus</name>
    <dbReference type="NCBI Taxonomy" id="3231482"/>
    <lineage>
        <taxon>Bacteria</taxon>
        <taxon>Bacillati</taxon>
        <taxon>Actinomycetota</taxon>
        <taxon>Actinomycetes</taxon>
        <taxon>Propionibacteriales</taxon>
        <taxon>Nocardioidaceae</taxon>
        <taxon>Nocardioides</taxon>
    </lineage>
</organism>
<evidence type="ECO:0000256" key="4">
    <source>
        <dbReference type="ARBA" id="ARBA00022989"/>
    </source>
</evidence>
<feature type="transmembrane region" description="Helical" evidence="6">
    <location>
        <begin position="237"/>
        <end position="259"/>
    </location>
</feature>
<keyword evidence="4 6" id="KW-1133">Transmembrane helix</keyword>
<dbReference type="InterPro" id="IPR019108">
    <property type="entry name" value="Caa3_assmbl_CtaG-rel"/>
</dbReference>
<name>A0ABV3T286_9ACTN</name>
<keyword evidence="8" id="KW-1185">Reference proteome</keyword>
<evidence type="ECO:0000256" key="1">
    <source>
        <dbReference type="ARBA" id="ARBA00004651"/>
    </source>
</evidence>
<keyword evidence="2" id="KW-1003">Cell membrane</keyword>
<sequence>MTLLHLTGTGGGLGPTLAIAGVLVVLGCWYAVGLWEVLDHPQGRRQQRTRAPAVIAGVVLLVAVSVPPLGDTLENRLSTHMAQHLVILVVVAPLLAVGSPGQVLLAGLAPGVRRPLVATARRVPGRTLATPLGWLLSVAGLWVWHLPAAYDAAVRSPGVHVLEHATFLLTGWLFWARLVHLVRTPGRGIAAAAYVAAAVPPGAALGAVLTFADHPLYPLQAAHARATGVDPLLDQRIAGIVMWVPLDLVYLAVAIALFARWLSELQGGDGEVDVGSTLPSDARPAHLEVR</sequence>
<evidence type="ECO:0000313" key="7">
    <source>
        <dbReference type="EMBL" id="MEX0429320.1"/>
    </source>
</evidence>
<feature type="transmembrane region" description="Helical" evidence="6">
    <location>
        <begin position="53"/>
        <end position="70"/>
    </location>
</feature>
<evidence type="ECO:0000256" key="5">
    <source>
        <dbReference type="ARBA" id="ARBA00023136"/>
    </source>
</evidence>
<accession>A0ABV3T286</accession>
<comment type="subcellular location">
    <subcellularLocation>
        <location evidence="1">Cell membrane</location>
        <topology evidence="1">Multi-pass membrane protein</topology>
    </subcellularLocation>
</comment>
<feature type="transmembrane region" description="Helical" evidence="6">
    <location>
        <begin position="12"/>
        <end position="32"/>
    </location>
</feature>
<dbReference type="Pfam" id="PF09678">
    <property type="entry name" value="Caa3_CtaG"/>
    <property type="match status" value="1"/>
</dbReference>
<protein>
    <submittedName>
        <fullName evidence="7">Cytochrome c oxidase assembly protein</fullName>
    </submittedName>
</protein>
<evidence type="ECO:0000313" key="8">
    <source>
        <dbReference type="Proteomes" id="UP001556631"/>
    </source>
</evidence>